<dbReference type="EMBL" id="LITU01000082">
    <property type="protein sequence ID" value="KOY13067.1"/>
    <property type="molecule type" value="Genomic_DNA"/>
</dbReference>
<evidence type="ECO:0000313" key="3">
    <source>
        <dbReference type="Proteomes" id="UP000037688"/>
    </source>
</evidence>
<dbReference type="AlphaFoldDB" id="A0A0N0C2L4"/>
<sequence length="283" mass="30994">MRNKKWFLVAAAVIVLSGAFYMNSISAESPTQLIQDQLVKEGVAISKITSQERNLKLETKSTSTSGEATIEDIKAIRKIRNEVRSGVNGTSQIKNIDLTITGKNGQNIYNGVSNDITQIPDFSFKIVGKLDSESVQNAIYSELKANGVSVESTEIMDNQLGGKLASIVLTTEIPEVNSLVPKIEQWITALNDSDGIGVSQYELTINDKSNHSTLLYLTTDLVYRDFYWWQSPALGDEVWTKTKPESQESAASKDKVPATIEEGIHAGPSGADNNGYEGPQFKK</sequence>
<name>A0A0N0C2L4_9BACL</name>
<dbReference type="PATRIC" id="fig|1705561.3.peg.6130"/>
<dbReference type="Proteomes" id="UP000037688">
    <property type="component" value="Unassembled WGS sequence"/>
</dbReference>
<gene>
    <name evidence="2" type="ORF">AMS66_29030</name>
</gene>
<accession>A0A0N0C2L4</accession>
<protein>
    <submittedName>
        <fullName evidence="2">Uncharacterized protein</fullName>
    </submittedName>
</protein>
<keyword evidence="3" id="KW-1185">Reference proteome</keyword>
<reference evidence="2 3" key="1">
    <citation type="submission" date="2015-08" db="EMBL/GenBank/DDBJ databases">
        <title>Draft genome sequence of cellulolytic and xylanolytic Paenibacillus sp. A59, isolated from a decaying forest soil from Patagonia, Argentina.</title>
        <authorList>
            <person name="Ghio S."/>
            <person name="Caceres A.M."/>
            <person name="Talia P."/>
            <person name="Grasso D."/>
            <person name="Campos E."/>
        </authorList>
    </citation>
    <scope>NUCLEOTIDE SEQUENCE [LARGE SCALE GENOMIC DNA]</scope>
    <source>
        <strain evidence="2 3">A59</strain>
    </source>
</reference>
<dbReference type="OrthoDB" id="2546834at2"/>
<evidence type="ECO:0000256" key="1">
    <source>
        <dbReference type="SAM" id="MobiDB-lite"/>
    </source>
</evidence>
<feature type="region of interest" description="Disordered" evidence="1">
    <location>
        <begin position="240"/>
        <end position="283"/>
    </location>
</feature>
<evidence type="ECO:0000313" key="2">
    <source>
        <dbReference type="EMBL" id="KOY13067.1"/>
    </source>
</evidence>
<comment type="caution">
    <text evidence="2">The sequence shown here is derived from an EMBL/GenBank/DDBJ whole genome shotgun (WGS) entry which is preliminary data.</text>
</comment>
<proteinExistence type="predicted"/>
<feature type="compositionally biased region" description="Basic and acidic residues" evidence="1">
    <location>
        <begin position="240"/>
        <end position="256"/>
    </location>
</feature>
<dbReference type="RefSeq" id="WP_053784083.1">
    <property type="nucleotide sequence ID" value="NZ_LITU01000082.1"/>
</dbReference>
<organism evidence="2 3">
    <name type="scientific">Paenibacillus xylanivorans</name>
    <dbReference type="NCBI Taxonomy" id="1705561"/>
    <lineage>
        <taxon>Bacteria</taxon>
        <taxon>Bacillati</taxon>
        <taxon>Bacillota</taxon>
        <taxon>Bacilli</taxon>
        <taxon>Bacillales</taxon>
        <taxon>Paenibacillaceae</taxon>
        <taxon>Paenibacillus</taxon>
    </lineage>
</organism>